<evidence type="ECO:0000256" key="5">
    <source>
        <dbReference type="ARBA" id="ARBA00022750"/>
    </source>
</evidence>
<evidence type="ECO:0000313" key="17">
    <source>
        <dbReference type="EMBL" id="OBT94175.2"/>
    </source>
</evidence>
<dbReference type="InterPro" id="IPR033121">
    <property type="entry name" value="PEPTIDASE_A1"/>
</dbReference>
<feature type="active site" evidence="10">
    <location>
        <position position="319"/>
    </location>
</feature>
<gene>
    <name evidence="17" type="ORF">VE01_06991</name>
</gene>
<evidence type="ECO:0000256" key="11">
    <source>
        <dbReference type="PIRSR" id="PIRSR601461-2"/>
    </source>
</evidence>
<evidence type="ECO:0000256" key="13">
    <source>
        <dbReference type="SAM" id="MobiDB-lite"/>
    </source>
</evidence>
<feature type="region of interest" description="Disordered" evidence="13">
    <location>
        <begin position="470"/>
        <end position="500"/>
    </location>
</feature>
<sequence>MVVLNLLLLCFFSTLVTAFYPFVPKYRCVEDGTCLDLAGRETPAGTLDGAPQRPGIFKIKIEQTPPTDDIPHDVRVARYADQLARKNAMKRDNIFLTSKSDKPTTPKSNAIDQDGTDFCYTTSMFVGSKNKRLRMLVDTGAANTWVMGSTCTNSSCGIHDLYGPADSDTYKASTSTFSLNYGTGMVSGQYIEDTMGLAGFSLPVQFGVANNVSDDFNNYPMDGILGLSRVPNPVIPGFVDTLMEKNLLEKNIFSVNIYRASDLANNGEITFGGVDASKYTGEITYTDITAPGASWVIPVGEAGFNGKDSGLKGRNAIIDTGTTYCFIPPSDAALFYANVAGANVSEDGTSYGVPCTTTIPAEFTFSGVTYSIPSKDWIGGKVGGVETQTMCTSNIYSRNTTEDGSWVLGDTFLKSVYAVFDLDQNRIGLASKPVVVTPPTPVSSLASGSAAQSPTGGPVATMTTGSQGFNAIAGSSSAPTGSAANPTSPDAEAQSQTKDSSASSLLGTHFTLYIAALIATTAAAVTVF</sequence>
<dbReference type="RefSeq" id="XP_059319482.1">
    <property type="nucleotide sequence ID" value="XM_059463847.1"/>
</dbReference>
<dbReference type="Pfam" id="PF00026">
    <property type="entry name" value="Asp"/>
    <property type="match status" value="1"/>
</dbReference>
<keyword evidence="14" id="KW-1133">Transmembrane helix</keyword>
<name>A0A1B8GEB1_9PEZI</name>
<comment type="subcellular location">
    <subcellularLocation>
        <location evidence="1">Cell membrane</location>
    </subcellularLocation>
</comment>
<keyword evidence="3" id="KW-1003">Cell membrane</keyword>
<evidence type="ECO:0000256" key="1">
    <source>
        <dbReference type="ARBA" id="ARBA00004236"/>
    </source>
</evidence>
<dbReference type="EMBL" id="KV460246">
    <property type="protein sequence ID" value="OBT94175.2"/>
    <property type="molecule type" value="Genomic_DNA"/>
</dbReference>
<feature type="active site" evidence="10">
    <location>
        <position position="138"/>
    </location>
</feature>
<evidence type="ECO:0000256" key="2">
    <source>
        <dbReference type="ARBA" id="ARBA00007447"/>
    </source>
</evidence>
<evidence type="ECO:0000256" key="4">
    <source>
        <dbReference type="ARBA" id="ARBA00022670"/>
    </source>
</evidence>
<feature type="chain" id="PRO_5015106202" description="Peptidase A1 domain-containing protein" evidence="15">
    <location>
        <begin position="19"/>
        <end position="528"/>
    </location>
</feature>
<dbReference type="GO" id="GO:0005886">
    <property type="term" value="C:plasma membrane"/>
    <property type="evidence" value="ECO:0007669"/>
    <property type="project" value="UniProtKB-SubCell"/>
</dbReference>
<evidence type="ECO:0000313" key="18">
    <source>
        <dbReference type="Proteomes" id="UP000091956"/>
    </source>
</evidence>
<dbReference type="GeneID" id="28840377"/>
<dbReference type="InterPro" id="IPR034164">
    <property type="entry name" value="Pepsin-like_dom"/>
</dbReference>
<evidence type="ECO:0000259" key="16">
    <source>
        <dbReference type="PROSITE" id="PS51767"/>
    </source>
</evidence>
<dbReference type="PROSITE" id="PS51767">
    <property type="entry name" value="PEPTIDASE_A1"/>
    <property type="match status" value="1"/>
</dbReference>
<dbReference type="GO" id="GO:0006508">
    <property type="term" value="P:proteolysis"/>
    <property type="evidence" value="ECO:0007669"/>
    <property type="project" value="UniProtKB-KW"/>
</dbReference>
<evidence type="ECO:0000256" key="15">
    <source>
        <dbReference type="SAM" id="SignalP"/>
    </source>
</evidence>
<keyword evidence="8" id="KW-0325">Glycoprotein</keyword>
<dbReference type="PANTHER" id="PTHR47966:SF75">
    <property type="entry name" value="ENDOPEPTIDASE (CTSD), PUTATIVE (AFU_ORTHOLOGUE AFUA_4G07040)-RELATED"/>
    <property type="match status" value="1"/>
</dbReference>
<keyword evidence="6 12" id="KW-0378">Hydrolase</keyword>
<evidence type="ECO:0000256" key="12">
    <source>
        <dbReference type="RuleBase" id="RU000454"/>
    </source>
</evidence>
<dbReference type="Proteomes" id="UP000091956">
    <property type="component" value="Unassembled WGS sequence"/>
</dbReference>
<organism evidence="17 18">
    <name type="scientific">Pseudogymnoascus verrucosus</name>
    <dbReference type="NCBI Taxonomy" id="342668"/>
    <lineage>
        <taxon>Eukaryota</taxon>
        <taxon>Fungi</taxon>
        <taxon>Dikarya</taxon>
        <taxon>Ascomycota</taxon>
        <taxon>Pezizomycotina</taxon>
        <taxon>Leotiomycetes</taxon>
        <taxon>Thelebolales</taxon>
        <taxon>Thelebolaceae</taxon>
        <taxon>Pseudogymnoascus</taxon>
    </lineage>
</organism>
<dbReference type="FunFam" id="2.40.70.10:FF:000060">
    <property type="entry name" value="Aspartic-type endopeptidase ctsD"/>
    <property type="match status" value="1"/>
</dbReference>
<dbReference type="STRING" id="342668.A0A1B8GEB1"/>
<comment type="similarity">
    <text evidence="2 12">Belongs to the peptidase A1 family.</text>
</comment>
<dbReference type="PRINTS" id="PR00792">
    <property type="entry name" value="PEPSIN"/>
</dbReference>
<accession>A0A1B8GEB1</accession>
<feature type="transmembrane region" description="Helical" evidence="14">
    <location>
        <begin position="510"/>
        <end position="527"/>
    </location>
</feature>
<keyword evidence="4 12" id="KW-0645">Protease</keyword>
<proteinExistence type="inferred from homology"/>
<dbReference type="CDD" id="cd05471">
    <property type="entry name" value="pepsin_like"/>
    <property type="match status" value="1"/>
</dbReference>
<dbReference type="SUPFAM" id="SSF50630">
    <property type="entry name" value="Acid proteases"/>
    <property type="match status" value="1"/>
</dbReference>
<keyword evidence="15" id="KW-0732">Signal</keyword>
<dbReference type="GO" id="GO:0004190">
    <property type="term" value="F:aspartic-type endopeptidase activity"/>
    <property type="evidence" value="ECO:0007669"/>
    <property type="project" value="UniProtKB-KW"/>
</dbReference>
<dbReference type="Gene3D" id="2.40.70.10">
    <property type="entry name" value="Acid Proteases"/>
    <property type="match status" value="2"/>
</dbReference>
<keyword evidence="18" id="KW-1185">Reference proteome</keyword>
<evidence type="ECO:0000256" key="9">
    <source>
        <dbReference type="ARBA" id="ARBA00023288"/>
    </source>
</evidence>
<reference evidence="18" key="2">
    <citation type="journal article" date="2018" name="Nat. Commun.">
        <title>Extreme sensitivity to ultraviolet light in the fungal pathogen causing white-nose syndrome of bats.</title>
        <authorList>
            <person name="Palmer J.M."/>
            <person name="Drees K.P."/>
            <person name="Foster J.T."/>
            <person name="Lindner D.L."/>
        </authorList>
    </citation>
    <scope>NUCLEOTIDE SEQUENCE [LARGE SCALE GENOMIC DNA]</scope>
    <source>
        <strain evidence="18">UAMH 10579</strain>
    </source>
</reference>
<keyword evidence="14" id="KW-0812">Transmembrane</keyword>
<dbReference type="InterPro" id="IPR001969">
    <property type="entry name" value="Aspartic_peptidase_AS"/>
</dbReference>
<keyword evidence="5 12" id="KW-0064">Aspartyl protease</keyword>
<feature type="signal peptide" evidence="15">
    <location>
        <begin position="1"/>
        <end position="18"/>
    </location>
</feature>
<protein>
    <recommendedName>
        <fullName evidence="16">Peptidase A1 domain-containing protein</fullName>
    </recommendedName>
</protein>
<evidence type="ECO:0000256" key="14">
    <source>
        <dbReference type="SAM" id="Phobius"/>
    </source>
</evidence>
<keyword evidence="7 14" id="KW-0472">Membrane</keyword>
<evidence type="ECO:0000256" key="6">
    <source>
        <dbReference type="ARBA" id="ARBA00022801"/>
    </source>
</evidence>
<feature type="disulfide bond" evidence="11">
    <location>
        <begin position="151"/>
        <end position="156"/>
    </location>
</feature>
<feature type="domain" description="Peptidase A1" evidence="16">
    <location>
        <begin position="120"/>
        <end position="430"/>
    </location>
</feature>
<dbReference type="PROSITE" id="PS00141">
    <property type="entry name" value="ASP_PROTEASE"/>
    <property type="match status" value="1"/>
</dbReference>
<keyword evidence="11" id="KW-1015">Disulfide bond</keyword>
<evidence type="ECO:0000256" key="10">
    <source>
        <dbReference type="PIRSR" id="PIRSR601461-1"/>
    </source>
</evidence>
<evidence type="ECO:0000256" key="8">
    <source>
        <dbReference type="ARBA" id="ARBA00023180"/>
    </source>
</evidence>
<evidence type="ECO:0000256" key="7">
    <source>
        <dbReference type="ARBA" id="ARBA00023136"/>
    </source>
</evidence>
<dbReference type="AlphaFoldDB" id="A0A1B8GEB1"/>
<dbReference type="InterPro" id="IPR021109">
    <property type="entry name" value="Peptidase_aspartic_dom_sf"/>
</dbReference>
<dbReference type="InterPro" id="IPR001461">
    <property type="entry name" value="Aspartic_peptidase_A1"/>
</dbReference>
<dbReference type="PANTHER" id="PTHR47966">
    <property type="entry name" value="BETA-SITE APP-CLEAVING ENZYME, ISOFORM A-RELATED"/>
    <property type="match status" value="1"/>
</dbReference>
<evidence type="ECO:0000256" key="3">
    <source>
        <dbReference type="ARBA" id="ARBA00022475"/>
    </source>
</evidence>
<reference evidence="17 18" key="1">
    <citation type="submission" date="2016-03" db="EMBL/GenBank/DDBJ databases">
        <title>Comparative genomics of Pseudogymnoascus destructans, the fungus causing white-nose syndrome of bats.</title>
        <authorList>
            <person name="Palmer J.M."/>
            <person name="Drees K.P."/>
            <person name="Foster J.T."/>
            <person name="Lindner D.L."/>
        </authorList>
    </citation>
    <scope>NUCLEOTIDE SEQUENCE [LARGE SCALE GENOMIC DNA]</scope>
    <source>
        <strain evidence="17 18">UAMH 10579</strain>
    </source>
</reference>
<keyword evidence="9" id="KW-0449">Lipoprotein</keyword>
<feature type="compositionally biased region" description="Low complexity" evidence="13">
    <location>
        <begin position="471"/>
        <end position="489"/>
    </location>
</feature>